<evidence type="ECO:0000256" key="12">
    <source>
        <dbReference type="ARBA" id="ARBA00023136"/>
    </source>
</evidence>
<name>A0A9X3EDZ8_9GAMM</name>
<sequence length="358" mass="39310">MFKSFSKSVSAFSLVLVAVATLLSACSEDKAPAGTVERIEGSTMGTTYHVSWVGEDQQNDKIKGLVDQRLFEINKIMSTYDPESELSRINKGMYDTDDDGWIRLSSELFSVLNMSRTIYEGSQHRFDITVGPLVNAWGFGPGEHHDEPLSQDEINNLMAQVGSDKFELDTTGQRIRLHSRLYLDLSAIAKGWGVDQVASLLDQQGIHSYLVEIGGELVIRGKKPDGSNWRIAVERPTDGINDRSVQLALEPGDSGVATSGDYRNYFEKNGVRYSHTIDPMTGRPISHGLASVTVIADNCAMADGWATALNVAGPELAMTIAEQQKLAVYLIVRDGDTFKELASSEFKALFPNALENSH</sequence>
<comment type="subcellular location">
    <subcellularLocation>
        <location evidence="17 20">Cell inner membrane</location>
        <topology evidence="17 20">Lipid-anchor</topology>
        <orientation evidence="17 20">Periplasmic side</orientation>
    </subcellularLocation>
</comment>
<evidence type="ECO:0000256" key="2">
    <source>
        <dbReference type="ARBA" id="ARBA00011955"/>
    </source>
</evidence>
<dbReference type="SUPFAM" id="SSF143631">
    <property type="entry name" value="ApbE-like"/>
    <property type="match status" value="1"/>
</dbReference>
<feature type="binding site" evidence="19">
    <location>
        <position position="187"/>
    </location>
    <ligand>
        <name>Mg(2+)</name>
        <dbReference type="ChEBI" id="CHEBI:18420"/>
    </ligand>
</feature>
<evidence type="ECO:0000256" key="8">
    <source>
        <dbReference type="ARBA" id="ARBA00022723"/>
    </source>
</evidence>
<keyword evidence="12" id="KW-0472">Membrane</keyword>
<dbReference type="InterPro" id="IPR024932">
    <property type="entry name" value="ApbE"/>
</dbReference>
<evidence type="ECO:0000256" key="4">
    <source>
        <dbReference type="ARBA" id="ARBA00022475"/>
    </source>
</evidence>
<evidence type="ECO:0000256" key="5">
    <source>
        <dbReference type="ARBA" id="ARBA00022519"/>
    </source>
</evidence>
<reference evidence="21" key="1">
    <citation type="submission" date="2022-11" db="EMBL/GenBank/DDBJ databases">
        <title>Parathalassolutuus dongxingensis gen. nov., sp. nov., a novel member of family Oceanospirillaceae isolated from a coastal shrimp pond in Guangxi, China.</title>
        <authorList>
            <person name="Chen H."/>
        </authorList>
    </citation>
    <scope>NUCLEOTIDE SEQUENCE</scope>
    <source>
        <strain evidence="21">G-43</strain>
    </source>
</reference>
<evidence type="ECO:0000256" key="18">
    <source>
        <dbReference type="PIRNR" id="PIRNR006268"/>
    </source>
</evidence>
<evidence type="ECO:0000256" key="20">
    <source>
        <dbReference type="RuleBase" id="RU363002"/>
    </source>
</evidence>
<evidence type="ECO:0000256" key="9">
    <source>
        <dbReference type="ARBA" id="ARBA00022729"/>
    </source>
</evidence>
<keyword evidence="10 18" id="KW-0274">FAD</keyword>
<protein>
    <recommendedName>
        <fullName evidence="3 18">FAD:protein FMN transferase</fullName>
        <ecNumber evidence="2 18">2.7.1.180</ecNumber>
    </recommendedName>
    <alternativeName>
        <fullName evidence="15 18">Flavin transferase</fullName>
    </alternativeName>
</protein>
<evidence type="ECO:0000256" key="10">
    <source>
        <dbReference type="ARBA" id="ARBA00022827"/>
    </source>
</evidence>
<keyword evidence="13" id="KW-0564">Palmitate</keyword>
<evidence type="ECO:0000256" key="17">
    <source>
        <dbReference type="ARBA" id="ARBA00060485"/>
    </source>
</evidence>
<keyword evidence="7 18" id="KW-0808">Transferase</keyword>
<evidence type="ECO:0000256" key="14">
    <source>
        <dbReference type="ARBA" id="ARBA00023288"/>
    </source>
</evidence>
<keyword evidence="5 20" id="KW-0997">Cell inner membrane</keyword>
<proteinExistence type="inferred from homology"/>
<dbReference type="Proteomes" id="UP001150830">
    <property type="component" value="Unassembled WGS sequence"/>
</dbReference>
<evidence type="ECO:0000256" key="1">
    <source>
        <dbReference type="ARBA" id="ARBA00008282"/>
    </source>
</evidence>
<evidence type="ECO:0000256" key="6">
    <source>
        <dbReference type="ARBA" id="ARBA00022630"/>
    </source>
</evidence>
<feature type="signal peptide" evidence="20">
    <location>
        <begin position="1"/>
        <end position="25"/>
    </location>
</feature>
<dbReference type="PROSITE" id="PS51257">
    <property type="entry name" value="PROKAR_LIPOPROTEIN"/>
    <property type="match status" value="1"/>
</dbReference>
<evidence type="ECO:0000256" key="19">
    <source>
        <dbReference type="PIRSR" id="PIRSR006268-2"/>
    </source>
</evidence>
<keyword evidence="14 20" id="KW-0449">Lipoprotein</keyword>
<gene>
    <name evidence="21" type="ORF">OUO13_09695</name>
</gene>
<dbReference type="Pfam" id="PF02424">
    <property type="entry name" value="ApbE"/>
    <property type="match status" value="1"/>
</dbReference>
<comment type="catalytic activity">
    <reaction evidence="16 18 20">
        <text>L-threonyl-[protein] + FAD = FMN-L-threonyl-[protein] + AMP + H(+)</text>
        <dbReference type="Rhea" id="RHEA:36847"/>
        <dbReference type="Rhea" id="RHEA-COMP:11060"/>
        <dbReference type="Rhea" id="RHEA-COMP:11061"/>
        <dbReference type="ChEBI" id="CHEBI:15378"/>
        <dbReference type="ChEBI" id="CHEBI:30013"/>
        <dbReference type="ChEBI" id="CHEBI:57692"/>
        <dbReference type="ChEBI" id="CHEBI:74257"/>
        <dbReference type="ChEBI" id="CHEBI:456215"/>
        <dbReference type="EC" id="2.7.1.180"/>
    </reaction>
</comment>
<comment type="caution">
    <text evidence="21">The sequence shown here is derived from an EMBL/GenBank/DDBJ whole genome shotgun (WGS) entry which is preliminary data.</text>
</comment>
<evidence type="ECO:0000313" key="22">
    <source>
        <dbReference type="Proteomes" id="UP001150830"/>
    </source>
</evidence>
<dbReference type="GO" id="GO:0016740">
    <property type="term" value="F:transferase activity"/>
    <property type="evidence" value="ECO:0007669"/>
    <property type="project" value="UniProtKB-UniRule"/>
</dbReference>
<dbReference type="InterPro" id="IPR003374">
    <property type="entry name" value="ApbE-like_sf"/>
</dbReference>
<feature type="chain" id="PRO_5041017519" description="FAD:protein FMN transferase" evidence="20">
    <location>
        <begin position="26"/>
        <end position="358"/>
    </location>
</feature>
<keyword evidence="22" id="KW-1185">Reference proteome</keyword>
<dbReference type="RefSeq" id="WP_283173671.1">
    <property type="nucleotide sequence ID" value="NZ_JAPNOA010000026.1"/>
</dbReference>
<dbReference type="PANTHER" id="PTHR30040:SF2">
    <property type="entry name" value="FAD:PROTEIN FMN TRANSFERASE"/>
    <property type="match status" value="1"/>
</dbReference>
<evidence type="ECO:0000256" key="15">
    <source>
        <dbReference type="ARBA" id="ARBA00031306"/>
    </source>
</evidence>
<evidence type="ECO:0000256" key="11">
    <source>
        <dbReference type="ARBA" id="ARBA00022842"/>
    </source>
</evidence>
<keyword evidence="6 18" id="KW-0285">Flavoprotein</keyword>
<dbReference type="FunFam" id="3.10.520.10:FF:000001">
    <property type="entry name" value="FAD:protein FMN transferase"/>
    <property type="match status" value="1"/>
</dbReference>
<dbReference type="AlphaFoldDB" id="A0A9X3EDZ8"/>
<keyword evidence="9 20" id="KW-0732">Signal</keyword>
<evidence type="ECO:0000256" key="3">
    <source>
        <dbReference type="ARBA" id="ARBA00016337"/>
    </source>
</evidence>
<accession>A0A9X3EDZ8</accession>
<dbReference type="EC" id="2.7.1.180" evidence="2 18"/>
<comment type="similarity">
    <text evidence="1 18 20">Belongs to the ApbE family.</text>
</comment>
<dbReference type="PIRSF" id="PIRSF006268">
    <property type="entry name" value="ApbE"/>
    <property type="match status" value="1"/>
</dbReference>
<dbReference type="GO" id="GO:0046872">
    <property type="term" value="F:metal ion binding"/>
    <property type="evidence" value="ECO:0007669"/>
    <property type="project" value="UniProtKB-UniRule"/>
</dbReference>
<keyword evidence="4" id="KW-1003">Cell membrane</keyword>
<organism evidence="21 22">
    <name type="scientific">Parathalassolituus penaei</name>
    <dbReference type="NCBI Taxonomy" id="2997323"/>
    <lineage>
        <taxon>Bacteria</taxon>
        <taxon>Pseudomonadati</taxon>
        <taxon>Pseudomonadota</taxon>
        <taxon>Gammaproteobacteria</taxon>
        <taxon>Oceanospirillales</taxon>
        <taxon>Oceanospirillaceae</taxon>
        <taxon>Parathalassolituus</taxon>
    </lineage>
</organism>
<evidence type="ECO:0000313" key="21">
    <source>
        <dbReference type="EMBL" id="MCY0965460.1"/>
    </source>
</evidence>
<dbReference type="Gene3D" id="3.10.520.10">
    <property type="entry name" value="ApbE-like domains"/>
    <property type="match status" value="1"/>
</dbReference>
<comment type="cofactor">
    <cofactor evidence="19">
        <name>Mg(2+)</name>
        <dbReference type="ChEBI" id="CHEBI:18420"/>
    </cofactor>
    <cofactor evidence="19">
        <name>Mn(2+)</name>
        <dbReference type="ChEBI" id="CHEBI:29035"/>
    </cofactor>
    <text evidence="19">Magnesium. Can also use manganese.</text>
</comment>
<evidence type="ECO:0000256" key="13">
    <source>
        <dbReference type="ARBA" id="ARBA00023139"/>
    </source>
</evidence>
<keyword evidence="11 18" id="KW-0460">Magnesium</keyword>
<keyword evidence="8 18" id="KW-0479">Metal-binding</keyword>
<comment type="function">
    <text evidence="20">Flavin transferase that catalyzes the transfer of the FMN moiety of FAD and its covalent binding to the hydroxyl group of a threonine residue in a target flavoprotein.</text>
</comment>
<feature type="binding site" evidence="19">
    <location>
        <position position="303"/>
    </location>
    <ligand>
        <name>Mg(2+)</name>
        <dbReference type="ChEBI" id="CHEBI:18420"/>
    </ligand>
</feature>
<dbReference type="GO" id="GO:0005886">
    <property type="term" value="C:plasma membrane"/>
    <property type="evidence" value="ECO:0007669"/>
    <property type="project" value="UniProtKB-SubCell"/>
</dbReference>
<evidence type="ECO:0000256" key="16">
    <source>
        <dbReference type="ARBA" id="ARBA00048540"/>
    </source>
</evidence>
<dbReference type="EMBL" id="JAPNOA010000026">
    <property type="protein sequence ID" value="MCY0965460.1"/>
    <property type="molecule type" value="Genomic_DNA"/>
</dbReference>
<feature type="binding site" evidence="19">
    <location>
        <position position="307"/>
    </location>
    <ligand>
        <name>Mg(2+)</name>
        <dbReference type="ChEBI" id="CHEBI:18420"/>
    </ligand>
</feature>
<dbReference type="PANTHER" id="PTHR30040">
    <property type="entry name" value="THIAMINE BIOSYNTHESIS LIPOPROTEIN APBE"/>
    <property type="match status" value="1"/>
</dbReference>
<evidence type="ECO:0000256" key="7">
    <source>
        <dbReference type="ARBA" id="ARBA00022679"/>
    </source>
</evidence>